<proteinExistence type="predicted"/>
<evidence type="ECO:0000256" key="1">
    <source>
        <dbReference type="SAM" id="Phobius"/>
    </source>
</evidence>
<evidence type="ECO:0000313" key="2">
    <source>
        <dbReference type="EMBL" id="VAX02819.1"/>
    </source>
</evidence>
<gene>
    <name evidence="2" type="ORF">MNBD_GAMMA19-2071</name>
</gene>
<keyword evidence="1" id="KW-0812">Transmembrane</keyword>
<feature type="transmembrane region" description="Helical" evidence="1">
    <location>
        <begin position="31"/>
        <end position="53"/>
    </location>
</feature>
<organism evidence="2">
    <name type="scientific">hydrothermal vent metagenome</name>
    <dbReference type="NCBI Taxonomy" id="652676"/>
    <lineage>
        <taxon>unclassified sequences</taxon>
        <taxon>metagenomes</taxon>
        <taxon>ecological metagenomes</taxon>
    </lineage>
</organism>
<dbReference type="EMBL" id="UOFV01000349">
    <property type="protein sequence ID" value="VAX02819.1"/>
    <property type="molecule type" value="Genomic_DNA"/>
</dbReference>
<accession>A0A3B1AAR8</accession>
<dbReference type="AlphaFoldDB" id="A0A3B1AAR8"/>
<name>A0A3B1AAR8_9ZZZZ</name>
<protein>
    <submittedName>
        <fullName evidence="2">Uncharacterized protein</fullName>
    </submittedName>
</protein>
<sequence>MCFMCAIVLSIGIYALWASDGEVTEKLTGSIFLFAILIFAIYVGIVGQGWNYYDFTDDIGLYRKIKKKYNLRW</sequence>
<keyword evidence="1" id="KW-1133">Transmembrane helix</keyword>
<reference evidence="2" key="1">
    <citation type="submission" date="2018-06" db="EMBL/GenBank/DDBJ databases">
        <authorList>
            <person name="Zhirakovskaya E."/>
        </authorList>
    </citation>
    <scope>NUCLEOTIDE SEQUENCE</scope>
</reference>
<keyword evidence="1" id="KW-0472">Membrane</keyword>